<feature type="non-terminal residue" evidence="1">
    <location>
        <position position="72"/>
    </location>
</feature>
<gene>
    <name evidence="1" type="ORF">S12H4_62694</name>
</gene>
<dbReference type="AlphaFoldDB" id="X1UTH5"/>
<organism evidence="1">
    <name type="scientific">marine sediment metagenome</name>
    <dbReference type="NCBI Taxonomy" id="412755"/>
    <lineage>
        <taxon>unclassified sequences</taxon>
        <taxon>metagenomes</taxon>
        <taxon>ecological metagenomes</taxon>
    </lineage>
</organism>
<protein>
    <submittedName>
        <fullName evidence="1">Uncharacterized protein</fullName>
    </submittedName>
</protein>
<name>X1UTH5_9ZZZZ</name>
<dbReference type="EMBL" id="BARW01042186">
    <property type="protein sequence ID" value="GAJ20813.1"/>
    <property type="molecule type" value="Genomic_DNA"/>
</dbReference>
<sequence length="72" mass="8203">KLPLEIELISPEELPDSYEERYEKDQGIAYILPECDIDHKLPLEAILRCSKASSLLSRFTKPSRIADSDITV</sequence>
<feature type="non-terminal residue" evidence="1">
    <location>
        <position position="1"/>
    </location>
</feature>
<evidence type="ECO:0000313" key="1">
    <source>
        <dbReference type="EMBL" id="GAJ20813.1"/>
    </source>
</evidence>
<comment type="caution">
    <text evidence="1">The sequence shown here is derived from an EMBL/GenBank/DDBJ whole genome shotgun (WGS) entry which is preliminary data.</text>
</comment>
<accession>X1UTH5</accession>
<reference evidence="1" key="1">
    <citation type="journal article" date="2014" name="Front. Microbiol.">
        <title>High frequency of phylogenetically diverse reductive dehalogenase-homologous genes in deep subseafloor sedimentary metagenomes.</title>
        <authorList>
            <person name="Kawai M."/>
            <person name="Futagami T."/>
            <person name="Toyoda A."/>
            <person name="Takaki Y."/>
            <person name="Nishi S."/>
            <person name="Hori S."/>
            <person name="Arai W."/>
            <person name="Tsubouchi T."/>
            <person name="Morono Y."/>
            <person name="Uchiyama I."/>
            <person name="Ito T."/>
            <person name="Fujiyama A."/>
            <person name="Inagaki F."/>
            <person name="Takami H."/>
        </authorList>
    </citation>
    <scope>NUCLEOTIDE SEQUENCE</scope>
    <source>
        <strain evidence="1">Expedition CK06-06</strain>
    </source>
</reference>
<proteinExistence type="predicted"/>